<comment type="caution">
    <text evidence="1">The sequence shown here is derived from an EMBL/GenBank/DDBJ whole genome shotgun (WGS) entry which is preliminary data.</text>
</comment>
<dbReference type="Proteomes" id="UP001304895">
    <property type="component" value="Unassembled WGS sequence"/>
</dbReference>
<reference evidence="1" key="2">
    <citation type="submission" date="2023-05" db="EMBL/GenBank/DDBJ databases">
        <authorList>
            <consortium name="Lawrence Berkeley National Laboratory"/>
            <person name="Steindorff A."/>
            <person name="Hensen N."/>
            <person name="Bonometti L."/>
            <person name="Westerberg I."/>
            <person name="Brannstrom I.O."/>
            <person name="Guillou S."/>
            <person name="Cros-Aarteil S."/>
            <person name="Calhoun S."/>
            <person name="Haridas S."/>
            <person name="Kuo A."/>
            <person name="Mondo S."/>
            <person name="Pangilinan J."/>
            <person name="Riley R."/>
            <person name="Labutti K."/>
            <person name="Andreopoulos B."/>
            <person name="Lipzen A."/>
            <person name="Chen C."/>
            <person name="Yanf M."/>
            <person name="Daum C."/>
            <person name="Ng V."/>
            <person name="Clum A."/>
            <person name="Ohm R."/>
            <person name="Martin F."/>
            <person name="Silar P."/>
            <person name="Natvig D."/>
            <person name="Lalanne C."/>
            <person name="Gautier V."/>
            <person name="Ament-Velasquez S.L."/>
            <person name="Kruys A."/>
            <person name="Hutchinson M.I."/>
            <person name="Powell A.J."/>
            <person name="Barry K."/>
            <person name="Miller A.N."/>
            <person name="Grigoriev I.V."/>
            <person name="Debuchy R."/>
            <person name="Gladieux P."/>
            <person name="Thoren M.H."/>
            <person name="Johannesson H."/>
        </authorList>
    </citation>
    <scope>NUCLEOTIDE SEQUENCE</scope>
    <source>
        <strain evidence="1">CBS 123565</strain>
    </source>
</reference>
<reference evidence="1" key="1">
    <citation type="journal article" date="2023" name="Mol. Phylogenet. Evol.">
        <title>Genome-scale phylogeny and comparative genomics of the fungal order Sordariales.</title>
        <authorList>
            <person name="Hensen N."/>
            <person name="Bonometti L."/>
            <person name="Westerberg I."/>
            <person name="Brannstrom I.O."/>
            <person name="Guillou S."/>
            <person name="Cros-Aarteil S."/>
            <person name="Calhoun S."/>
            <person name="Haridas S."/>
            <person name="Kuo A."/>
            <person name="Mondo S."/>
            <person name="Pangilinan J."/>
            <person name="Riley R."/>
            <person name="LaButti K."/>
            <person name="Andreopoulos B."/>
            <person name="Lipzen A."/>
            <person name="Chen C."/>
            <person name="Yan M."/>
            <person name="Daum C."/>
            <person name="Ng V."/>
            <person name="Clum A."/>
            <person name="Steindorff A."/>
            <person name="Ohm R.A."/>
            <person name="Martin F."/>
            <person name="Silar P."/>
            <person name="Natvig D.O."/>
            <person name="Lalanne C."/>
            <person name="Gautier V."/>
            <person name="Ament-Velasquez S.L."/>
            <person name="Kruys A."/>
            <person name="Hutchinson M.I."/>
            <person name="Powell A.J."/>
            <person name="Barry K."/>
            <person name="Miller A.N."/>
            <person name="Grigoriev I.V."/>
            <person name="Debuchy R."/>
            <person name="Gladieux P."/>
            <person name="Hiltunen Thoren M."/>
            <person name="Johannesson H."/>
        </authorList>
    </citation>
    <scope>NUCLEOTIDE SEQUENCE</scope>
    <source>
        <strain evidence="1">CBS 123565</strain>
    </source>
</reference>
<evidence type="ECO:0000313" key="1">
    <source>
        <dbReference type="EMBL" id="KAK4130052.1"/>
    </source>
</evidence>
<gene>
    <name evidence="1" type="ORF">BT67DRAFT_247727</name>
</gene>
<protein>
    <submittedName>
        <fullName evidence="1">Uncharacterized protein</fullName>
    </submittedName>
</protein>
<sequence>MRQTRRQSRKFMLGQCFAFLRLPAPGSMDCPVVTRSAVAAARHEDEMGCSCTHLDHPGRGFSSAPGRPWWAAPSHFPRGYWLPDRHLGRNAGAGKLITDTCPFWAN</sequence>
<feature type="non-terminal residue" evidence="1">
    <location>
        <position position="106"/>
    </location>
</feature>
<dbReference type="EMBL" id="MU853444">
    <property type="protein sequence ID" value="KAK4130052.1"/>
    <property type="molecule type" value="Genomic_DNA"/>
</dbReference>
<name>A0AAN6UBM9_9PEZI</name>
<evidence type="ECO:0000313" key="2">
    <source>
        <dbReference type="Proteomes" id="UP001304895"/>
    </source>
</evidence>
<proteinExistence type="predicted"/>
<accession>A0AAN6UBM9</accession>
<dbReference type="AlphaFoldDB" id="A0AAN6UBM9"/>
<keyword evidence="2" id="KW-1185">Reference proteome</keyword>
<organism evidence="1 2">
    <name type="scientific">Trichocladium antarcticum</name>
    <dbReference type="NCBI Taxonomy" id="1450529"/>
    <lineage>
        <taxon>Eukaryota</taxon>
        <taxon>Fungi</taxon>
        <taxon>Dikarya</taxon>
        <taxon>Ascomycota</taxon>
        <taxon>Pezizomycotina</taxon>
        <taxon>Sordariomycetes</taxon>
        <taxon>Sordariomycetidae</taxon>
        <taxon>Sordariales</taxon>
        <taxon>Chaetomiaceae</taxon>
        <taxon>Trichocladium</taxon>
    </lineage>
</organism>